<protein>
    <submittedName>
        <fullName evidence="2 3">Uncharacterized protein</fullName>
    </submittedName>
</protein>
<dbReference type="PaxDb" id="6945-B7PEG9"/>
<evidence type="ECO:0000313" key="3">
    <source>
        <dbReference type="EnsemblMetazoa" id="ISCW018096-PA"/>
    </source>
</evidence>
<proteinExistence type="predicted"/>
<feature type="compositionally biased region" description="Pro residues" evidence="1">
    <location>
        <begin position="21"/>
        <end position="30"/>
    </location>
</feature>
<dbReference type="EnsemblMetazoa" id="ISCW018096-RA">
    <property type="protein sequence ID" value="ISCW018096-PA"/>
    <property type="gene ID" value="ISCW018096"/>
</dbReference>
<keyword evidence="4" id="KW-1185">Reference proteome</keyword>
<evidence type="ECO:0000313" key="2">
    <source>
        <dbReference type="EMBL" id="EEC04991.1"/>
    </source>
</evidence>
<reference evidence="2 4" key="1">
    <citation type="submission" date="2008-03" db="EMBL/GenBank/DDBJ databases">
        <title>Annotation of Ixodes scapularis.</title>
        <authorList>
            <consortium name="Ixodes scapularis Genome Project Consortium"/>
            <person name="Caler E."/>
            <person name="Hannick L.I."/>
            <person name="Bidwell S."/>
            <person name="Joardar V."/>
            <person name="Thiagarajan M."/>
            <person name="Amedeo P."/>
            <person name="Galinsky K.J."/>
            <person name="Schobel S."/>
            <person name="Inman J."/>
            <person name="Hostetler J."/>
            <person name="Miller J."/>
            <person name="Hammond M."/>
            <person name="Megy K."/>
            <person name="Lawson D."/>
            <person name="Kodira C."/>
            <person name="Sutton G."/>
            <person name="Meyer J."/>
            <person name="Hill C.A."/>
            <person name="Birren B."/>
            <person name="Nene V."/>
            <person name="Collins F."/>
            <person name="Alarcon-Chaidez F."/>
            <person name="Wikel S."/>
            <person name="Strausberg R."/>
        </authorList>
    </citation>
    <scope>NUCLEOTIDE SEQUENCE [LARGE SCALE GENOMIC DNA]</scope>
    <source>
        <strain evidence="4">Wikel</strain>
        <strain evidence="2">Wikel colony</strain>
    </source>
</reference>
<dbReference type="EMBL" id="DS695319">
    <property type="protein sequence ID" value="EEC04991.1"/>
    <property type="molecule type" value="Genomic_DNA"/>
</dbReference>
<accession>B7PEG9</accession>
<reference evidence="3" key="2">
    <citation type="submission" date="2020-05" db="UniProtKB">
        <authorList>
            <consortium name="EnsemblMetazoa"/>
        </authorList>
    </citation>
    <scope>IDENTIFICATION</scope>
    <source>
        <strain evidence="3">wikel</strain>
    </source>
</reference>
<dbReference type="VEuPathDB" id="VectorBase:ISCI018096"/>
<gene>
    <name evidence="2" type="ORF">IscW_ISCW018096</name>
</gene>
<dbReference type="InParanoid" id="B7PEG9"/>
<sequence length="108" mass="11852">MRKREVTLDGSILGNQKAPGPTSPLRPQPLPEFSRPSADLLPALSILSPTTSRFFLSSLGSTQDGTVRFVLPGNVYRFTQFLIEFAILAPTSPNFFHSSPDLFPVSFL</sequence>
<dbReference type="VEuPathDB" id="VectorBase:ISCW018096"/>
<evidence type="ECO:0000313" key="4">
    <source>
        <dbReference type="Proteomes" id="UP000001555"/>
    </source>
</evidence>
<dbReference type="EMBL" id="ABJB010609102">
    <property type="status" value="NOT_ANNOTATED_CDS"/>
    <property type="molecule type" value="Genomic_DNA"/>
</dbReference>
<dbReference type="AlphaFoldDB" id="B7PEG9"/>
<evidence type="ECO:0000256" key="1">
    <source>
        <dbReference type="SAM" id="MobiDB-lite"/>
    </source>
</evidence>
<dbReference type="HOGENOM" id="CLU_2199814_0_0_1"/>
<feature type="region of interest" description="Disordered" evidence="1">
    <location>
        <begin position="1"/>
        <end position="31"/>
    </location>
</feature>
<name>B7PEG9_IXOSC</name>
<organism>
    <name type="scientific">Ixodes scapularis</name>
    <name type="common">Black-legged tick</name>
    <name type="synonym">Deer tick</name>
    <dbReference type="NCBI Taxonomy" id="6945"/>
    <lineage>
        <taxon>Eukaryota</taxon>
        <taxon>Metazoa</taxon>
        <taxon>Ecdysozoa</taxon>
        <taxon>Arthropoda</taxon>
        <taxon>Chelicerata</taxon>
        <taxon>Arachnida</taxon>
        <taxon>Acari</taxon>
        <taxon>Parasitiformes</taxon>
        <taxon>Ixodida</taxon>
        <taxon>Ixodoidea</taxon>
        <taxon>Ixodidae</taxon>
        <taxon>Ixodinae</taxon>
        <taxon>Ixodes</taxon>
    </lineage>
</organism>
<dbReference type="Proteomes" id="UP000001555">
    <property type="component" value="Unassembled WGS sequence"/>
</dbReference>